<dbReference type="Pfam" id="PF02698">
    <property type="entry name" value="DUF218"/>
    <property type="match status" value="1"/>
</dbReference>
<dbReference type="HOGENOM" id="CLU_693817_0_0_0"/>
<dbReference type="STRING" id="1499967.U27_02578"/>
<dbReference type="EMBL" id="DF820483">
    <property type="protein sequence ID" value="GAK61749.1"/>
    <property type="molecule type" value="Genomic_DNA"/>
</dbReference>
<dbReference type="CDD" id="cd06259">
    <property type="entry name" value="YdcF-like"/>
    <property type="match status" value="1"/>
</dbReference>
<name>A0A081CAZ4_VECG1</name>
<dbReference type="GO" id="GO:0043164">
    <property type="term" value="P:Gram-negative-bacterium-type cell wall biogenesis"/>
    <property type="evidence" value="ECO:0007669"/>
    <property type="project" value="TreeGrafter"/>
</dbReference>
<dbReference type="AlphaFoldDB" id="A0A081CAZ4"/>
<organism evidence="3">
    <name type="scientific">Vecturithrix granuli</name>
    <dbReference type="NCBI Taxonomy" id="1499967"/>
    <lineage>
        <taxon>Bacteria</taxon>
        <taxon>Candidatus Moduliflexota</taxon>
        <taxon>Candidatus Vecturitrichia</taxon>
        <taxon>Candidatus Vecturitrichales</taxon>
        <taxon>Candidatus Vecturitrichaceae</taxon>
        <taxon>Candidatus Vecturithrix</taxon>
    </lineage>
</organism>
<dbReference type="Gene3D" id="3.40.50.620">
    <property type="entry name" value="HUPs"/>
    <property type="match status" value="1"/>
</dbReference>
<feature type="domain" description="Endolysin-like" evidence="2">
    <location>
        <begin position="16"/>
        <end position="107"/>
    </location>
</feature>
<evidence type="ECO:0000259" key="1">
    <source>
        <dbReference type="Pfam" id="PF02698"/>
    </source>
</evidence>
<gene>
    <name evidence="3" type="ORF">U27_02578</name>
</gene>
<dbReference type="GO" id="GO:0000270">
    <property type="term" value="P:peptidoglycan metabolic process"/>
    <property type="evidence" value="ECO:0007669"/>
    <property type="project" value="TreeGrafter"/>
</dbReference>
<dbReference type="InterPro" id="IPR057370">
    <property type="entry name" value="ELLD"/>
</dbReference>
<dbReference type="Pfam" id="PF25309">
    <property type="entry name" value="ELLD"/>
    <property type="match status" value="1"/>
</dbReference>
<keyword evidence="4" id="KW-1185">Reference proteome</keyword>
<accession>A0A081CAZ4</accession>
<dbReference type="PANTHER" id="PTHR30336">
    <property type="entry name" value="INNER MEMBRANE PROTEIN, PROBABLE PERMEASE"/>
    <property type="match status" value="1"/>
</dbReference>
<dbReference type="eggNOG" id="COG1434">
    <property type="taxonomic scope" value="Bacteria"/>
</dbReference>
<evidence type="ECO:0000259" key="2">
    <source>
        <dbReference type="Pfam" id="PF25309"/>
    </source>
</evidence>
<proteinExistence type="predicted"/>
<evidence type="ECO:0000313" key="4">
    <source>
        <dbReference type="Proteomes" id="UP000030661"/>
    </source>
</evidence>
<reference evidence="3" key="1">
    <citation type="journal article" date="2015" name="PeerJ">
        <title>First genomic representation of candidate bacterial phylum KSB3 points to enhanced environmental sensing as a trigger of wastewater bulking.</title>
        <authorList>
            <person name="Sekiguchi Y."/>
            <person name="Ohashi A."/>
            <person name="Parks D.H."/>
            <person name="Yamauchi T."/>
            <person name="Tyson G.W."/>
            <person name="Hugenholtz P."/>
        </authorList>
    </citation>
    <scope>NUCLEOTIDE SEQUENCE [LARGE SCALE GENOMIC DNA]</scope>
</reference>
<protein>
    <submittedName>
        <fullName evidence="3">Transporter</fullName>
    </submittedName>
</protein>
<feature type="domain" description="DUF218" evidence="1">
    <location>
        <begin position="224"/>
        <end position="343"/>
    </location>
</feature>
<dbReference type="GO" id="GO:0005886">
    <property type="term" value="C:plasma membrane"/>
    <property type="evidence" value="ECO:0007669"/>
    <property type="project" value="TreeGrafter"/>
</dbReference>
<dbReference type="InterPro" id="IPR014729">
    <property type="entry name" value="Rossmann-like_a/b/a_fold"/>
</dbReference>
<dbReference type="Proteomes" id="UP000030661">
    <property type="component" value="Unassembled WGS sequence"/>
</dbReference>
<evidence type="ECO:0000313" key="3">
    <source>
        <dbReference type="EMBL" id="GAK61749.1"/>
    </source>
</evidence>
<dbReference type="PANTHER" id="PTHR30336:SF4">
    <property type="entry name" value="ENVELOPE BIOGENESIS FACTOR ELYC"/>
    <property type="match status" value="1"/>
</dbReference>
<dbReference type="InterPro" id="IPR003848">
    <property type="entry name" value="DUF218"/>
</dbReference>
<sequence length="397" mass="43665">MTIKAMQKVADLLVYSNIGYDQSQRWTFLDKKNKRIVKNGECDCSTSSGAIAWLGGYPVDLSGTFYTGNFAKRLAAAGFIVIPFKSLSQVKAGDFLLTPGRHVVFARTAKKFFSAEVDERGRSAGGKAGNQNARETRYRLAYVRPGGWRYIVRPVPAVTYKGRSLKYFSTKSSKFSEAMRMLTYTAPFDGPLYNEFYNVWTVRNKGMQHIYDATAVAVPQESHAFVVLGSALNTDGSLRSKYKRRLDLAVTALNSNPNSVVIVSGGAARNGKTEAEVGMTYLVNAGIDGKRIILEEASNSTVGNAKYSVPLMLKKGFESYTLISDASHLRRAAMLFDAAKLRIETDSNRRFTLQLVNTVAFKDSDSTEKPVASDALFEIGKEVAYLLGISAQFNAAK</sequence>
<dbReference type="InterPro" id="IPR051599">
    <property type="entry name" value="Cell_Envelope_Assoc"/>
</dbReference>